<feature type="compositionally biased region" description="Polar residues" evidence="1">
    <location>
        <begin position="166"/>
        <end position="175"/>
    </location>
</feature>
<dbReference type="EMBL" id="JBHSPT010000032">
    <property type="protein sequence ID" value="MFC6056581.1"/>
    <property type="molecule type" value="Genomic_DNA"/>
</dbReference>
<sequence>MFRSLRRALCVAVAAFLRFERRSCGDGAKGERFYDWALAEASWPSAAGSPRRGWSHLLLVRRSLSDPSEVAYFIVHARIGSTLPTLVKTAGLRWAVEDCFETTKSDCGLDRYEVRKGNRGTDTSPWLVPPSLLSVSATRTARLAPPNAGTAATDGTEAQPAIAWQPLTTNPTPSH</sequence>
<reference evidence="3" key="1">
    <citation type="journal article" date="2019" name="Int. J. Syst. Evol. Microbiol.">
        <title>The Global Catalogue of Microorganisms (GCM) 10K type strain sequencing project: providing services to taxonomists for standard genome sequencing and annotation.</title>
        <authorList>
            <consortium name="The Broad Institute Genomics Platform"/>
            <consortium name="The Broad Institute Genome Sequencing Center for Infectious Disease"/>
            <person name="Wu L."/>
            <person name="Ma J."/>
        </authorList>
    </citation>
    <scope>NUCLEOTIDE SEQUENCE [LARGE SCALE GENOMIC DNA]</scope>
    <source>
        <strain evidence="3">JCM 12763</strain>
    </source>
</reference>
<gene>
    <name evidence="2" type="ORF">ACFP50_14205</name>
</gene>
<dbReference type="RefSeq" id="WP_386396902.1">
    <property type="nucleotide sequence ID" value="NZ_JBHSPT010000032.1"/>
</dbReference>
<protein>
    <recommendedName>
        <fullName evidence="4">Transposase IS4-like domain-containing protein</fullName>
    </recommendedName>
</protein>
<name>A0ABW1LZ64_9ACTN</name>
<evidence type="ECO:0000256" key="1">
    <source>
        <dbReference type="SAM" id="MobiDB-lite"/>
    </source>
</evidence>
<feature type="region of interest" description="Disordered" evidence="1">
    <location>
        <begin position="145"/>
        <end position="175"/>
    </location>
</feature>
<comment type="caution">
    <text evidence="2">The sequence shown here is derived from an EMBL/GenBank/DDBJ whole genome shotgun (WGS) entry which is preliminary data.</text>
</comment>
<evidence type="ECO:0000313" key="2">
    <source>
        <dbReference type="EMBL" id="MFC6056581.1"/>
    </source>
</evidence>
<keyword evidence="3" id="KW-1185">Reference proteome</keyword>
<organism evidence="2 3">
    <name type="scientific">Streptomyces pratens</name>
    <dbReference type="NCBI Taxonomy" id="887456"/>
    <lineage>
        <taxon>Bacteria</taxon>
        <taxon>Bacillati</taxon>
        <taxon>Actinomycetota</taxon>
        <taxon>Actinomycetes</taxon>
        <taxon>Kitasatosporales</taxon>
        <taxon>Streptomycetaceae</taxon>
        <taxon>Streptomyces</taxon>
    </lineage>
</organism>
<proteinExistence type="predicted"/>
<accession>A0ABW1LZ64</accession>
<evidence type="ECO:0000313" key="3">
    <source>
        <dbReference type="Proteomes" id="UP001596242"/>
    </source>
</evidence>
<evidence type="ECO:0008006" key="4">
    <source>
        <dbReference type="Google" id="ProtNLM"/>
    </source>
</evidence>
<dbReference type="Proteomes" id="UP001596242">
    <property type="component" value="Unassembled WGS sequence"/>
</dbReference>